<dbReference type="AlphaFoldDB" id="A0A7I9VP85"/>
<evidence type="ECO:0000313" key="3">
    <source>
        <dbReference type="EMBL" id="GEJ58205.1"/>
    </source>
</evidence>
<feature type="region of interest" description="Disordered" evidence="1">
    <location>
        <begin position="1"/>
        <end position="30"/>
    </location>
</feature>
<feature type="domain" description="Hemerythrin-like" evidence="2">
    <location>
        <begin position="41"/>
        <end position="161"/>
    </location>
</feature>
<dbReference type="Pfam" id="PF01814">
    <property type="entry name" value="Hemerythrin"/>
    <property type="match status" value="1"/>
</dbReference>
<comment type="caution">
    <text evidence="3">The sequence shown here is derived from an EMBL/GenBank/DDBJ whole genome shotgun (WGS) entry which is preliminary data.</text>
</comment>
<evidence type="ECO:0000256" key="1">
    <source>
        <dbReference type="SAM" id="MobiDB-lite"/>
    </source>
</evidence>
<keyword evidence="4" id="KW-1185">Reference proteome</keyword>
<sequence length="190" mass="20353">MPRSETTSFSPRGADLIAQSGAPRPSAPPVTAPLRAARAQLRQALAALAERVGALPSLPLEQRAAAMGRVVAELDERLRPHLEFEERTIHPVVDKFACEGPAAFSASMRYEHVIIYRWLAELGRQAGEASAAVAFSRRADNLLGVVLAHFELEEEVLFPVLDRTMSASSGRALTLGAPAPSRGAPPLDAE</sequence>
<proteinExistence type="predicted"/>
<gene>
    <name evidence="3" type="ORF">AMYX_29460</name>
</gene>
<dbReference type="Gene3D" id="1.20.120.520">
    <property type="entry name" value="nmb1532 protein domain like"/>
    <property type="match status" value="1"/>
</dbReference>
<protein>
    <recommendedName>
        <fullName evidence="2">Hemerythrin-like domain-containing protein</fullName>
    </recommendedName>
</protein>
<evidence type="ECO:0000259" key="2">
    <source>
        <dbReference type="Pfam" id="PF01814"/>
    </source>
</evidence>
<dbReference type="RefSeq" id="WP_235969643.1">
    <property type="nucleotide sequence ID" value="NZ_BJTG01000007.1"/>
</dbReference>
<organism evidence="3 4">
    <name type="scientific">Anaeromyxobacter diazotrophicus</name>
    <dbReference type="NCBI Taxonomy" id="2590199"/>
    <lineage>
        <taxon>Bacteria</taxon>
        <taxon>Pseudomonadati</taxon>
        <taxon>Myxococcota</taxon>
        <taxon>Myxococcia</taxon>
        <taxon>Myxococcales</taxon>
        <taxon>Cystobacterineae</taxon>
        <taxon>Anaeromyxobacteraceae</taxon>
        <taxon>Anaeromyxobacter</taxon>
    </lineage>
</organism>
<evidence type="ECO:0000313" key="4">
    <source>
        <dbReference type="Proteomes" id="UP000503640"/>
    </source>
</evidence>
<dbReference type="Proteomes" id="UP000503640">
    <property type="component" value="Unassembled WGS sequence"/>
</dbReference>
<accession>A0A7I9VP85</accession>
<dbReference type="EMBL" id="BJTG01000007">
    <property type="protein sequence ID" value="GEJ58205.1"/>
    <property type="molecule type" value="Genomic_DNA"/>
</dbReference>
<reference evidence="4" key="1">
    <citation type="journal article" date="2020" name="Appl. Environ. Microbiol.">
        <title>Diazotrophic Anaeromyxobacter Isolates from Soils.</title>
        <authorList>
            <person name="Masuda Y."/>
            <person name="Yamanaka H."/>
            <person name="Xu Z.X."/>
            <person name="Shiratori Y."/>
            <person name="Aono T."/>
            <person name="Amachi S."/>
            <person name="Senoo K."/>
            <person name="Itoh H."/>
        </authorList>
    </citation>
    <scope>NUCLEOTIDE SEQUENCE [LARGE SCALE GENOMIC DNA]</scope>
    <source>
        <strain evidence="4">R267</strain>
    </source>
</reference>
<dbReference type="InterPro" id="IPR012312">
    <property type="entry name" value="Hemerythrin-like"/>
</dbReference>
<name>A0A7I9VP85_9BACT</name>
<feature type="compositionally biased region" description="Polar residues" evidence="1">
    <location>
        <begin position="1"/>
        <end position="10"/>
    </location>
</feature>